<dbReference type="STRING" id="672.VV93_v1c21030"/>
<proteinExistence type="predicted"/>
<dbReference type="Gene3D" id="1.10.3990.20">
    <property type="entry name" value="protein bp1543"/>
    <property type="match status" value="1"/>
</dbReference>
<gene>
    <name evidence="2" type="ordered locus">VV2399</name>
</gene>
<name>Q7MIW4_VIBVY</name>
<evidence type="ECO:0000313" key="3">
    <source>
        <dbReference type="Proteomes" id="UP000002675"/>
    </source>
</evidence>
<dbReference type="InterPro" id="IPR027373">
    <property type="entry name" value="RHH_dom"/>
</dbReference>
<feature type="domain" description="Ribbon-helix-helix" evidence="1">
    <location>
        <begin position="63"/>
        <end position="129"/>
    </location>
</feature>
<dbReference type="AlphaFoldDB" id="Q7MIW4"/>
<dbReference type="Proteomes" id="UP000002675">
    <property type="component" value="Chromosome I"/>
</dbReference>
<dbReference type="EMBL" id="BA000037">
    <property type="protein sequence ID" value="BAC95163.1"/>
    <property type="molecule type" value="Genomic_DNA"/>
</dbReference>
<protein>
    <recommendedName>
        <fullName evidence="1">Ribbon-helix-helix domain-containing protein</fullName>
    </recommendedName>
</protein>
<dbReference type="Pfam" id="PF13467">
    <property type="entry name" value="RHH_4"/>
    <property type="match status" value="1"/>
</dbReference>
<accession>Q7MIW4</accession>
<evidence type="ECO:0000313" key="2">
    <source>
        <dbReference type="EMBL" id="BAC95163.1"/>
    </source>
</evidence>
<dbReference type="InterPro" id="IPR038268">
    <property type="entry name" value="RHH_sf"/>
</dbReference>
<organism evidence="2 3">
    <name type="scientific">Vibrio vulnificus (strain YJ016)</name>
    <dbReference type="NCBI Taxonomy" id="196600"/>
    <lineage>
        <taxon>Bacteria</taxon>
        <taxon>Pseudomonadati</taxon>
        <taxon>Pseudomonadota</taxon>
        <taxon>Gammaproteobacteria</taxon>
        <taxon>Vibrionales</taxon>
        <taxon>Vibrionaceae</taxon>
        <taxon>Vibrio</taxon>
    </lineage>
</organism>
<reference evidence="2 3" key="1">
    <citation type="journal article" date="2003" name="Genome Res.">
        <title>Comparative genome analysis of Vibrio vulnificus, a marine pathogen.</title>
        <authorList>
            <person name="Chen C.Y."/>
            <person name="Wu K.M."/>
            <person name="Chang Y.C."/>
            <person name="Chang C.H."/>
            <person name="Tsai H.C."/>
            <person name="Liao T.L."/>
            <person name="Liu Y.M."/>
            <person name="Chen H.J."/>
            <person name="Shen A.B."/>
            <person name="Li J.C."/>
            <person name="Su T.L."/>
            <person name="Shao C.P."/>
            <person name="Lee C.T."/>
            <person name="Hor L.I."/>
            <person name="Tsai S.F."/>
        </authorList>
    </citation>
    <scope>NUCLEOTIDE SEQUENCE [LARGE SCALE GENOMIC DNA]</scope>
    <source>
        <strain evidence="2 3">YJ016</strain>
    </source>
</reference>
<dbReference type="eggNOG" id="COG4321">
    <property type="taxonomic scope" value="Bacteria"/>
</dbReference>
<sequence length="149" mass="16995">MIQIRKCQMALSYFVLRANKAIFPEVDGIPISRQYVTLFNPNGALPAMCEIFAKQPKENYQTITRSIRIDGHATSVKLEASYWDILQEIADAQQLTVPKFISTVYREALEHNGEVSNFASLLRCACLMYARQPTNVIEVARQELVNRQI</sequence>
<evidence type="ECO:0000259" key="1">
    <source>
        <dbReference type="Pfam" id="PF13467"/>
    </source>
</evidence>
<dbReference type="KEGG" id="vvy:VV2399"/>
<dbReference type="HOGENOM" id="CLU_1824554_0_0_6"/>